<feature type="transmembrane region" description="Helical" evidence="6">
    <location>
        <begin position="84"/>
        <end position="104"/>
    </location>
</feature>
<keyword evidence="3 6" id="KW-0812">Transmembrane</keyword>
<feature type="transmembrane region" description="Helical" evidence="6">
    <location>
        <begin position="111"/>
        <end position="131"/>
    </location>
</feature>
<keyword evidence="7" id="KW-1185">Reference proteome</keyword>
<feature type="transmembrane region" description="Helical" evidence="6">
    <location>
        <begin position="137"/>
        <end position="159"/>
    </location>
</feature>
<evidence type="ECO:0000256" key="3">
    <source>
        <dbReference type="ARBA" id="ARBA00022692"/>
    </source>
</evidence>
<evidence type="ECO:0000313" key="7">
    <source>
        <dbReference type="Proteomes" id="UP001652582"/>
    </source>
</evidence>
<reference evidence="8" key="1">
    <citation type="submission" date="2025-08" db="UniProtKB">
        <authorList>
            <consortium name="RefSeq"/>
        </authorList>
    </citation>
    <scope>IDENTIFICATION</scope>
</reference>
<keyword evidence="4 6" id="KW-1133">Transmembrane helix</keyword>
<dbReference type="Proteomes" id="UP001652582">
    <property type="component" value="Chromosome 24"/>
</dbReference>
<gene>
    <name evidence="8" type="primary">LOC112050285</name>
</gene>
<name>A0A6J1NH44_BICAN</name>
<evidence type="ECO:0000256" key="5">
    <source>
        <dbReference type="ARBA" id="ARBA00023136"/>
    </source>
</evidence>
<evidence type="ECO:0000313" key="8">
    <source>
        <dbReference type="RefSeq" id="XP_023944282.2"/>
    </source>
</evidence>
<dbReference type="KEGG" id="bany:112050285"/>
<evidence type="ECO:0000256" key="4">
    <source>
        <dbReference type="ARBA" id="ARBA00022989"/>
    </source>
</evidence>
<dbReference type="CDD" id="cd15904">
    <property type="entry name" value="TSPO_MBR"/>
    <property type="match status" value="1"/>
</dbReference>
<dbReference type="GO" id="GO:0005741">
    <property type="term" value="C:mitochondrial outer membrane"/>
    <property type="evidence" value="ECO:0007669"/>
    <property type="project" value="TreeGrafter"/>
</dbReference>
<dbReference type="OrthoDB" id="8841220at2759"/>
<dbReference type="AlphaFoldDB" id="A0A6J1NH44"/>
<organism evidence="7 8">
    <name type="scientific">Bicyclus anynana</name>
    <name type="common">Squinting bush brown butterfly</name>
    <dbReference type="NCBI Taxonomy" id="110368"/>
    <lineage>
        <taxon>Eukaryota</taxon>
        <taxon>Metazoa</taxon>
        <taxon>Ecdysozoa</taxon>
        <taxon>Arthropoda</taxon>
        <taxon>Hexapoda</taxon>
        <taxon>Insecta</taxon>
        <taxon>Pterygota</taxon>
        <taxon>Neoptera</taxon>
        <taxon>Endopterygota</taxon>
        <taxon>Lepidoptera</taxon>
        <taxon>Glossata</taxon>
        <taxon>Ditrysia</taxon>
        <taxon>Papilionoidea</taxon>
        <taxon>Nymphalidae</taxon>
        <taxon>Satyrinae</taxon>
        <taxon>Satyrini</taxon>
        <taxon>Mycalesina</taxon>
        <taxon>Bicyclus</taxon>
    </lineage>
</organism>
<dbReference type="GeneID" id="112050285"/>
<dbReference type="Gene3D" id="1.20.1260.100">
    <property type="entry name" value="TspO/MBR protein"/>
    <property type="match status" value="1"/>
</dbReference>
<dbReference type="PANTHER" id="PTHR10057:SF0">
    <property type="entry name" value="TRANSLOCATOR PROTEIN"/>
    <property type="match status" value="1"/>
</dbReference>
<dbReference type="InterPro" id="IPR004307">
    <property type="entry name" value="TspO_MBR"/>
</dbReference>
<proteinExistence type="inferred from homology"/>
<dbReference type="RefSeq" id="XP_023944282.2">
    <property type="nucleotide sequence ID" value="XM_024088514.2"/>
</dbReference>
<feature type="transmembrane region" description="Helical" evidence="6">
    <location>
        <begin position="50"/>
        <end position="72"/>
    </location>
</feature>
<dbReference type="InterPro" id="IPR038330">
    <property type="entry name" value="TspO/MBR-related_sf"/>
</dbReference>
<accession>A0A6J1NH44</accession>
<dbReference type="GO" id="GO:0033013">
    <property type="term" value="P:tetrapyrrole metabolic process"/>
    <property type="evidence" value="ECO:0007669"/>
    <property type="project" value="UniProtKB-ARBA"/>
</dbReference>
<evidence type="ECO:0000256" key="2">
    <source>
        <dbReference type="ARBA" id="ARBA00007524"/>
    </source>
</evidence>
<sequence length="172" mass="19606">MVLNWQMVGAMVLPNIGGWAGALSMIGEVTSADGNAWYERLRKPTWTPPNWVFGPTWVILYTAMGYASYLIYEDCGGFTDEAVIPLGLYGVQLLLNWFWTPVFFKLHQMGWAFLQMCILDGVTMACIASFFDINKMAAAYMVPYLGWLAFASCLNYSFWMMNREDIEKMPLK</sequence>
<comment type="subcellular location">
    <subcellularLocation>
        <location evidence="1">Membrane</location>
        <topology evidence="1">Multi-pass membrane protein</topology>
    </subcellularLocation>
</comment>
<evidence type="ECO:0000256" key="6">
    <source>
        <dbReference type="SAM" id="Phobius"/>
    </source>
</evidence>
<dbReference type="Pfam" id="PF03073">
    <property type="entry name" value="TspO_MBR"/>
    <property type="match status" value="1"/>
</dbReference>
<evidence type="ECO:0000256" key="1">
    <source>
        <dbReference type="ARBA" id="ARBA00004141"/>
    </source>
</evidence>
<comment type="similarity">
    <text evidence="2">Belongs to the TspO/BZRP family.</text>
</comment>
<dbReference type="PANTHER" id="PTHR10057">
    <property type="entry name" value="PERIPHERAL-TYPE BENZODIAZEPINE RECEPTOR"/>
    <property type="match status" value="1"/>
</dbReference>
<keyword evidence="5 6" id="KW-0472">Membrane</keyword>
<protein>
    <submittedName>
        <fullName evidence="8">Translocator protein</fullName>
    </submittedName>
</protein>